<comment type="caution">
    <text evidence="5">The sequence shown here is derived from an EMBL/GenBank/DDBJ whole genome shotgun (WGS) entry which is preliminary data.</text>
</comment>
<dbReference type="PROSITE" id="PS50853">
    <property type="entry name" value="FN3"/>
    <property type="match status" value="1"/>
</dbReference>
<evidence type="ECO:0000313" key="5">
    <source>
        <dbReference type="EMBL" id="MCS0500344.1"/>
    </source>
</evidence>
<dbReference type="Proteomes" id="UP001205337">
    <property type="component" value="Unassembled WGS sequence"/>
</dbReference>
<sequence length="1882" mass="197218">MIAEAWRARRKTVAVATVVALLAGGTLTIAALHPGFPVSDVDLTSRDVWVTNGERLLGGRLNKQIDELNASITTTSPATEVLQRGDDVYVVDPDNHRLESVDPATTAITSSVDLPPDAEVSYGGDVLAVVADGDLWALSSIGDLRLDVVSQPPLLELGDGGHAVVTPSGAIIAIAPEKKKAYRIATLADEPVESAFPKIGDSQLAAIGETAVALDESTNELVLENGTVRPLGDERALRLQQSGPASDRAVLATGSGLLSVSLGSGEVQTIDAEVSASTSDPDDVAAPVNLDGCVHGAWAQSQRYLLACAGEEPAAYDIDQPTAGSALEFRVNRSIVVLNDLDNGNVWLPAENMRLVDNWDDVVPPEVEETEEEGDDKSALQSFEDTLAERTDENRAPTAVDDEFGIREGRTTILSVLDNDTDPDGDVLVVSKHGEVNESTGHLDFIDGSRALQFTPAPGFVGTINFDYTVDDGRGGTATAHVTARVVPDGANQQPVELRRSAVSVEANQTIEYNVLANWRDPDGDELFLVGAAPTSGDLVRFTPDGVITFTHQTSELGEKEVQFQVTDGAGDSVTGTLIVDVKPAGTLDPIGTPDFATAFVGEQVTVKPLENDLSPNGAPLALTGIEDPGEGTTATLDTDDGTVRFEASAAGIYYFTYTLQAGPASSVGIVRVDVQELPADLAIPPVAVKDTAYLRPDQPTTVSVLSNDVSPTGRILAVQSVSVPADVQAKGVVVELLESTLIRVNAPQALTSQVSFTYTISDGLNTASAGVTVVPVPALTKHQPPIAVDDDVTVRAGDIATVHVLENDRHPDDSRMFLDDELVTGPSDGLAFVSADTVRFQAPREPGQYTVAYRVLDPYGESAAATVRFTVTPLDEDTNRAPVPQPATARVLAGGSIRIDLPLDGIDPDGDSTFLLRTPTGASLGTIDETGDDYIVYTAAEGVSGTDEFDYQVYDAFGKTGTAKVRIAVIPPPAQLMNPNPVPDNVSVRPGKIAQVDLMANDSDPQGSPIHVAEELLDVPAGIDAEVLDKRYLVLTAPDEEMSFSLRYTLENDLGGSKVSYVQVQVTPDAPLLPPSASDLTLTLKQIAGKKSVTVDVFDGSAFNPSGPNSALVVSLEGPNSASAELIPDQHGKITVTPGDVRQAIAYRVTNEDDELSATAFIVVPAAVDDSFDDPPFIDPNLPIQYVSMNEAREWTLSDIVKVPSGRDAWIPDATSVSSIQSDGTPNFVDRDTIRFQGGLDYRGPASVTFTVTDGASKDDPKGNTATLTLPIVVGDPQFRDTPPTFTTPSLQVEVGETTTFDLRTATGQPNPQIVQEVTYSELTGTGPKLSGDISGSTLTISTPRNTPKGTTFQLGVTLRWDKFTVPGTIDVTVVGSTRAPAVAVADDYETQRGDGAVVASPLVNDSNPYASTGEPLRVVDAVVQNTGEPAGVTFTSDTVRITPNPSLKSGTVVVFYTIQDATEDPDREATGTITVVVSDVPDQPQKPTVPSQGDEGAVTIGFQAPAANGKPITSYEVRSTPSVPTPTNCAPPSCTITGLTNGTSYQFSVRAINEHGPGAWSAWSDAVIPYGTPQTPQNVQLTVTDQWTGTGSYANSGSVSASWSAANANGGSVHYEWQLYRGGSAVSGKSGSTTATGTGSIAGLGAGSYTVRVTAVNTGNKRSAEATSTSGTVTAQAVPDVPSGLSGNKLDGDAPDGRIRWTWNASSASPGGTANLSYEVNFNGNGWSDVGTSRSYTTSANLGQGSYDIKVRAVNKAGASGNATDSQNIAAEPRNPGITIVGVSSTTYTCSNGNYACKQIAVRFTDTGGSYAIHIEVEGSYTSNSNTVPGTGVRLTQSYQASTGGPRVRVVATGGPDGTLYSPWISSAQWDNFRNNGPYY</sequence>
<feature type="region of interest" description="Disordered" evidence="3">
    <location>
        <begin position="1664"/>
        <end position="1690"/>
    </location>
</feature>
<dbReference type="InterPro" id="IPR036116">
    <property type="entry name" value="FN3_sf"/>
</dbReference>
<name>A0ABT1ZI01_9MICO</name>
<evidence type="ECO:0000259" key="4">
    <source>
        <dbReference type="PROSITE" id="PS50853"/>
    </source>
</evidence>
<keyword evidence="1" id="KW-0326">Glycosidase</keyword>
<dbReference type="Gene3D" id="2.60.40.3440">
    <property type="match status" value="1"/>
</dbReference>
<keyword evidence="2" id="KW-0119">Carbohydrate metabolism</keyword>
<dbReference type="InterPro" id="IPR011047">
    <property type="entry name" value="Quinoprotein_ADH-like_sf"/>
</dbReference>
<proteinExistence type="predicted"/>
<dbReference type="SUPFAM" id="SSF49265">
    <property type="entry name" value="Fibronectin type III"/>
    <property type="match status" value="2"/>
</dbReference>
<dbReference type="InterPro" id="IPR013783">
    <property type="entry name" value="Ig-like_fold"/>
</dbReference>
<dbReference type="Pfam" id="PF00041">
    <property type="entry name" value="fn3"/>
    <property type="match status" value="1"/>
</dbReference>
<feature type="compositionally biased region" description="Polar residues" evidence="3">
    <location>
        <begin position="1664"/>
        <end position="1677"/>
    </location>
</feature>
<dbReference type="NCBIfam" id="NF012211">
    <property type="entry name" value="tand_rpt_95"/>
    <property type="match status" value="3"/>
</dbReference>
<protein>
    <submittedName>
        <fullName evidence="5">Ig-like domain-containing protein</fullName>
    </submittedName>
</protein>
<gene>
    <name evidence="5" type="ORF">NUH29_12385</name>
</gene>
<accession>A0ABT1ZI01</accession>
<dbReference type="Gene3D" id="2.60.40.2810">
    <property type="match status" value="1"/>
</dbReference>
<evidence type="ECO:0000256" key="1">
    <source>
        <dbReference type="ARBA" id="ARBA00023295"/>
    </source>
</evidence>
<dbReference type="CDD" id="cd00063">
    <property type="entry name" value="FN3"/>
    <property type="match status" value="1"/>
</dbReference>
<dbReference type="RefSeq" id="WP_258799494.1">
    <property type="nucleotide sequence ID" value="NZ_JANTHX010000008.1"/>
</dbReference>
<keyword evidence="6" id="KW-1185">Reference proteome</keyword>
<feature type="domain" description="Fibronectin type-III" evidence="4">
    <location>
        <begin position="1485"/>
        <end position="1577"/>
    </location>
</feature>
<reference evidence="5 6" key="1">
    <citation type="submission" date="2022-08" db="EMBL/GenBank/DDBJ databases">
        <authorList>
            <person name="Li F."/>
        </authorList>
    </citation>
    <scope>NUCLEOTIDE SEQUENCE [LARGE SCALE GENOMIC DNA]</scope>
    <source>
        <strain evidence="5 6">10F1B-8-1</strain>
    </source>
</reference>
<dbReference type="InterPro" id="IPR003961">
    <property type="entry name" value="FN3_dom"/>
</dbReference>
<dbReference type="Pfam" id="PF17963">
    <property type="entry name" value="Big_9"/>
    <property type="match status" value="6"/>
</dbReference>
<organism evidence="5 6">
    <name type="scientific">Protaetiibacter mangrovi</name>
    <dbReference type="NCBI Taxonomy" id="2970926"/>
    <lineage>
        <taxon>Bacteria</taxon>
        <taxon>Bacillati</taxon>
        <taxon>Actinomycetota</taxon>
        <taxon>Actinomycetes</taxon>
        <taxon>Micrococcales</taxon>
        <taxon>Microbacteriaceae</taxon>
        <taxon>Protaetiibacter</taxon>
    </lineage>
</organism>
<evidence type="ECO:0000256" key="3">
    <source>
        <dbReference type="SAM" id="MobiDB-lite"/>
    </source>
</evidence>
<evidence type="ECO:0000313" key="6">
    <source>
        <dbReference type="Proteomes" id="UP001205337"/>
    </source>
</evidence>
<dbReference type="SUPFAM" id="SSF50998">
    <property type="entry name" value="Quinoprotein alcohol dehydrogenase-like"/>
    <property type="match status" value="1"/>
</dbReference>
<keyword evidence="2" id="KW-0624">Polysaccharide degradation</keyword>
<dbReference type="Gene3D" id="2.60.40.10">
    <property type="entry name" value="Immunoglobulins"/>
    <property type="match status" value="2"/>
</dbReference>
<dbReference type="EMBL" id="JANTHX010000008">
    <property type="protein sequence ID" value="MCS0500344.1"/>
    <property type="molecule type" value="Genomic_DNA"/>
</dbReference>
<evidence type="ECO:0000256" key="2">
    <source>
        <dbReference type="ARBA" id="ARBA00023326"/>
    </source>
</evidence>
<dbReference type="SMART" id="SM00060">
    <property type="entry name" value="FN3"/>
    <property type="match status" value="3"/>
</dbReference>
<keyword evidence="1" id="KW-0378">Hydrolase</keyword>